<keyword evidence="1" id="KW-0472">Membrane</keyword>
<evidence type="ECO:0000313" key="2">
    <source>
        <dbReference type="EMBL" id="APX72389.1"/>
    </source>
</evidence>
<organism evidence="2 3">
    <name type="scientific">Companilactobacillus allii</name>
    <dbReference type="NCBI Taxonomy" id="1847728"/>
    <lineage>
        <taxon>Bacteria</taxon>
        <taxon>Bacillati</taxon>
        <taxon>Bacillota</taxon>
        <taxon>Bacilli</taxon>
        <taxon>Lactobacillales</taxon>
        <taxon>Lactobacillaceae</taxon>
        <taxon>Companilactobacillus</taxon>
    </lineage>
</organism>
<evidence type="ECO:0000256" key="1">
    <source>
        <dbReference type="SAM" id="Phobius"/>
    </source>
</evidence>
<evidence type="ECO:0008006" key="4">
    <source>
        <dbReference type="Google" id="ProtNLM"/>
    </source>
</evidence>
<evidence type="ECO:0000313" key="3">
    <source>
        <dbReference type="Proteomes" id="UP000187499"/>
    </source>
</evidence>
<dbReference type="OrthoDB" id="2310168at2"/>
<dbReference type="Proteomes" id="UP000187499">
    <property type="component" value="Chromosome"/>
</dbReference>
<dbReference type="KEGG" id="lalw:BTM29_07360"/>
<dbReference type="EMBL" id="CP019323">
    <property type="protein sequence ID" value="APX72389.1"/>
    <property type="molecule type" value="Genomic_DNA"/>
</dbReference>
<keyword evidence="1" id="KW-0812">Transmembrane</keyword>
<name>A0A1P8Q3K4_9LACO</name>
<dbReference type="Pfam" id="PF15980">
    <property type="entry name" value="ComGF"/>
    <property type="match status" value="1"/>
</dbReference>
<keyword evidence="3" id="KW-1185">Reference proteome</keyword>
<gene>
    <name evidence="2" type="ORF">BTM29_07360</name>
</gene>
<proteinExistence type="predicted"/>
<keyword evidence="1" id="KW-1133">Transmembrane helix</keyword>
<dbReference type="AlphaFoldDB" id="A0A1P8Q3K4"/>
<feature type="transmembrane region" description="Helical" evidence="1">
    <location>
        <begin position="12"/>
        <end position="32"/>
    </location>
</feature>
<dbReference type="STRING" id="1847728.BTM29_07360"/>
<reference evidence="3" key="1">
    <citation type="submission" date="2016-12" db="EMBL/GenBank/DDBJ databases">
        <authorList>
            <person name="Jung M.Y."/>
            <person name="Lee S.H."/>
        </authorList>
    </citation>
    <scope>NUCLEOTIDE SEQUENCE [LARGE SCALE GENOMIC DNA]</scope>
    <source>
        <strain evidence="3">WiKim39</strain>
    </source>
</reference>
<protein>
    <recommendedName>
        <fullName evidence="4">Prepilin-type N-terminal cleavage/methylation domain-containing protein</fullName>
    </recommendedName>
</protein>
<dbReference type="InterPro" id="IPR016977">
    <property type="entry name" value="ComGF"/>
</dbReference>
<accession>A0A1P8Q3K4</accession>
<dbReference type="RefSeq" id="WP_076615520.1">
    <property type="nucleotide sequence ID" value="NZ_CP019323.1"/>
</dbReference>
<sequence>MVIYFMHKKRSGFMLAEAAVALLVAIITLGILNQSLQIARNVHHNTRSELLRWHITNEKLQNDYFIHADIKNVKSNSITFSIIKNGEKKDYELNSYDDKVLRLTTPNGGYMPILKNLIYINISKNGNLITIITRDKTNRKSEMFLINEPNTPKT</sequence>